<dbReference type="InterPro" id="IPR005299">
    <property type="entry name" value="MeTrfase_7"/>
</dbReference>
<dbReference type="Pfam" id="PF03492">
    <property type="entry name" value="Methyltransf_7"/>
    <property type="match status" value="1"/>
</dbReference>
<dbReference type="InterPro" id="IPR029063">
    <property type="entry name" value="SAM-dependent_MTases_sf"/>
</dbReference>
<comment type="caution">
    <text evidence="1">The sequence shown here is derived from an EMBL/GenBank/DDBJ whole genome shotgun (WGS) entry which is preliminary data.</text>
</comment>
<protein>
    <submittedName>
        <fullName evidence="1">Farnesoic acid carboxyl-o-methyltransferase</fullName>
    </submittedName>
</protein>
<accession>A0AAW0KB86</accession>
<reference evidence="1 2" key="1">
    <citation type="journal article" date="2018" name="Sci. Data">
        <title>The draft genome sequence of cork oak.</title>
        <authorList>
            <person name="Ramos A.M."/>
            <person name="Usie A."/>
            <person name="Barbosa P."/>
            <person name="Barros P.M."/>
            <person name="Capote T."/>
            <person name="Chaves I."/>
            <person name="Simoes F."/>
            <person name="Abreu I."/>
            <person name="Carrasquinho I."/>
            <person name="Faro C."/>
            <person name="Guimaraes J.B."/>
            <person name="Mendonca D."/>
            <person name="Nobrega F."/>
            <person name="Rodrigues L."/>
            <person name="Saibo N.J.M."/>
            <person name="Varela M.C."/>
            <person name="Egas C."/>
            <person name="Matos J."/>
            <person name="Miguel C.M."/>
            <person name="Oliveira M.M."/>
            <person name="Ricardo C.P."/>
            <person name="Goncalves S."/>
        </authorList>
    </citation>
    <scope>NUCLEOTIDE SEQUENCE [LARGE SCALE GENOMIC DNA]</scope>
    <source>
        <strain evidence="2">cv. HL8</strain>
    </source>
</reference>
<evidence type="ECO:0000313" key="2">
    <source>
        <dbReference type="Proteomes" id="UP000237347"/>
    </source>
</evidence>
<organism evidence="1 2">
    <name type="scientific">Quercus suber</name>
    <name type="common">Cork oak</name>
    <dbReference type="NCBI Taxonomy" id="58331"/>
    <lineage>
        <taxon>Eukaryota</taxon>
        <taxon>Viridiplantae</taxon>
        <taxon>Streptophyta</taxon>
        <taxon>Embryophyta</taxon>
        <taxon>Tracheophyta</taxon>
        <taxon>Spermatophyta</taxon>
        <taxon>Magnoliopsida</taxon>
        <taxon>eudicotyledons</taxon>
        <taxon>Gunneridae</taxon>
        <taxon>Pentapetalae</taxon>
        <taxon>rosids</taxon>
        <taxon>fabids</taxon>
        <taxon>Fagales</taxon>
        <taxon>Fagaceae</taxon>
        <taxon>Quercus</taxon>
    </lineage>
</organism>
<dbReference type="PANTHER" id="PTHR31009">
    <property type="entry name" value="S-ADENOSYL-L-METHIONINE:CARBOXYL METHYLTRANSFERASE FAMILY PROTEIN"/>
    <property type="match status" value="1"/>
</dbReference>
<dbReference type="SUPFAM" id="SSF53335">
    <property type="entry name" value="S-adenosyl-L-methionine-dependent methyltransferases"/>
    <property type="match status" value="2"/>
</dbReference>
<name>A0AAW0KB86_QUESU</name>
<dbReference type="GO" id="GO:0008168">
    <property type="term" value="F:methyltransferase activity"/>
    <property type="evidence" value="ECO:0007669"/>
    <property type="project" value="InterPro"/>
</dbReference>
<evidence type="ECO:0000313" key="1">
    <source>
        <dbReference type="EMBL" id="KAK7836598.1"/>
    </source>
</evidence>
<dbReference type="EMBL" id="PKMF04000349">
    <property type="protein sequence ID" value="KAK7836598.1"/>
    <property type="molecule type" value="Genomic_DNA"/>
</dbReference>
<gene>
    <name evidence="1" type="primary">FAMT_0</name>
    <name evidence="1" type="ORF">CFP56_022325</name>
</gene>
<dbReference type="AlphaFoldDB" id="A0AAW0KB86"/>
<dbReference type="Proteomes" id="UP000237347">
    <property type="component" value="Unassembled WGS sequence"/>
</dbReference>
<dbReference type="Gene3D" id="3.40.50.150">
    <property type="entry name" value="Vaccinia Virus protein VP39"/>
    <property type="match status" value="2"/>
</dbReference>
<proteinExistence type="predicted"/>
<sequence length="193" mass="22077">MLPESSVMNGGEGPNSYAQDSDYQTWVVPRDPIRTFISVQNIIEAIELKYRSKGVNTEIPKFIVFFNDQVSNDFNTLFKSLPPNRQYFAVGVPGSFHGILSLYDISVVWDSNARWSFLGTQHFSREELLELPKKLYINEVIPNHFDINTLSVFPNPICVADLGCSTGPNTYFYLSAKHNRSNRTQIKIKRSKY</sequence>
<keyword evidence="2" id="KW-1185">Reference proteome</keyword>